<keyword evidence="3" id="KW-1185">Reference proteome</keyword>
<keyword evidence="1" id="KW-0732">Signal</keyword>
<gene>
    <name evidence="2" type="ORF">L210DRAFT_3565742</name>
</gene>
<protein>
    <recommendedName>
        <fullName evidence="4">Secreted protein</fullName>
    </recommendedName>
</protein>
<reference evidence="2" key="1">
    <citation type="submission" date="2019-10" db="EMBL/GenBank/DDBJ databases">
        <authorList>
            <consortium name="DOE Joint Genome Institute"/>
            <person name="Kuo A."/>
            <person name="Miyauchi S."/>
            <person name="Kiss E."/>
            <person name="Drula E."/>
            <person name="Kohler A."/>
            <person name="Sanchez-Garcia M."/>
            <person name="Andreopoulos B."/>
            <person name="Barry K.W."/>
            <person name="Bonito G."/>
            <person name="Buee M."/>
            <person name="Carver A."/>
            <person name="Chen C."/>
            <person name="Cichocki N."/>
            <person name="Clum A."/>
            <person name="Culley D."/>
            <person name="Crous P.W."/>
            <person name="Fauchery L."/>
            <person name="Girlanda M."/>
            <person name="Hayes R."/>
            <person name="Keri Z."/>
            <person name="LaButti K."/>
            <person name="Lipzen A."/>
            <person name="Lombard V."/>
            <person name="Magnuson J."/>
            <person name="Maillard F."/>
            <person name="Morin E."/>
            <person name="Murat C."/>
            <person name="Nolan M."/>
            <person name="Ohm R."/>
            <person name="Pangilinan J."/>
            <person name="Pereira M."/>
            <person name="Perotto S."/>
            <person name="Peter M."/>
            <person name="Riley R."/>
            <person name="Sitrit Y."/>
            <person name="Stielow B."/>
            <person name="Szollosi G."/>
            <person name="Zifcakova L."/>
            <person name="Stursova M."/>
            <person name="Spatafora J.W."/>
            <person name="Tedersoo L."/>
            <person name="Vaario L.-M."/>
            <person name="Yamada A."/>
            <person name="Yan M."/>
            <person name="Wang P."/>
            <person name="Xu J."/>
            <person name="Bruns T."/>
            <person name="Baldrian P."/>
            <person name="Vilgalys R."/>
            <person name="Henrissat B."/>
            <person name="Grigoriev I.V."/>
            <person name="Hibbett D."/>
            <person name="Nagy L.G."/>
            <person name="Martin F.M."/>
        </authorList>
    </citation>
    <scope>NUCLEOTIDE SEQUENCE</scope>
    <source>
        <strain evidence="2">BED1</strain>
    </source>
</reference>
<evidence type="ECO:0000256" key="1">
    <source>
        <dbReference type="SAM" id="SignalP"/>
    </source>
</evidence>
<proteinExistence type="predicted"/>
<evidence type="ECO:0000313" key="3">
    <source>
        <dbReference type="Proteomes" id="UP001194468"/>
    </source>
</evidence>
<dbReference type="AlphaFoldDB" id="A0AAD4BFE6"/>
<reference evidence="2" key="2">
    <citation type="journal article" date="2020" name="Nat. Commun.">
        <title>Large-scale genome sequencing of mycorrhizal fungi provides insights into the early evolution of symbiotic traits.</title>
        <authorList>
            <person name="Miyauchi S."/>
            <person name="Kiss E."/>
            <person name="Kuo A."/>
            <person name="Drula E."/>
            <person name="Kohler A."/>
            <person name="Sanchez-Garcia M."/>
            <person name="Morin E."/>
            <person name="Andreopoulos B."/>
            <person name="Barry K.W."/>
            <person name="Bonito G."/>
            <person name="Buee M."/>
            <person name="Carver A."/>
            <person name="Chen C."/>
            <person name="Cichocki N."/>
            <person name="Clum A."/>
            <person name="Culley D."/>
            <person name="Crous P.W."/>
            <person name="Fauchery L."/>
            <person name="Girlanda M."/>
            <person name="Hayes R.D."/>
            <person name="Keri Z."/>
            <person name="LaButti K."/>
            <person name="Lipzen A."/>
            <person name="Lombard V."/>
            <person name="Magnuson J."/>
            <person name="Maillard F."/>
            <person name="Murat C."/>
            <person name="Nolan M."/>
            <person name="Ohm R.A."/>
            <person name="Pangilinan J."/>
            <person name="Pereira M.F."/>
            <person name="Perotto S."/>
            <person name="Peter M."/>
            <person name="Pfister S."/>
            <person name="Riley R."/>
            <person name="Sitrit Y."/>
            <person name="Stielow J.B."/>
            <person name="Szollosi G."/>
            <person name="Zifcakova L."/>
            <person name="Stursova M."/>
            <person name="Spatafora J.W."/>
            <person name="Tedersoo L."/>
            <person name="Vaario L.M."/>
            <person name="Yamada A."/>
            <person name="Yan M."/>
            <person name="Wang P."/>
            <person name="Xu J."/>
            <person name="Bruns T."/>
            <person name="Baldrian P."/>
            <person name="Vilgalys R."/>
            <person name="Dunand C."/>
            <person name="Henrissat B."/>
            <person name="Grigoriev I.V."/>
            <person name="Hibbett D."/>
            <person name="Nagy L.G."/>
            <person name="Martin F.M."/>
        </authorList>
    </citation>
    <scope>NUCLEOTIDE SEQUENCE</scope>
    <source>
        <strain evidence="2">BED1</strain>
    </source>
</reference>
<evidence type="ECO:0000313" key="2">
    <source>
        <dbReference type="EMBL" id="KAF8426854.1"/>
    </source>
</evidence>
<evidence type="ECO:0008006" key="4">
    <source>
        <dbReference type="Google" id="ProtNLM"/>
    </source>
</evidence>
<accession>A0AAD4BFE6</accession>
<feature type="chain" id="PRO_5042269329" description="Secreted protein" evidence="1">
    <location>
        <begin position="18"/>
        <end position="105"/>
    </location>
</feature>
<name>A0AAD4BFE6_BOLED</name>
<feature type="signal peptide" evidence="1">
    <location>
        <begin position="1"/>
        <end position="17"/>
    </location>
</feature>
<sequence length="105" mass="12058">MSSLVMMAFFHLVLVVAWLWRLPPIIVRSHLSVRMSLYCQARLDSESEIGRRSIRTQDSCKEQLSEIQNVGHESHYDTATIITIHPQHHYNNMHGDCDSPAATKL</sequence>
<dbReference type="EMBL" id="WHUW01000084">
    <property type="protein sequence ID" value="KAF8426854.1"/>
    <property type="molecule type" value="Genomic_DNA"/>
</dbReference>
<dbReference type="Proteomes" id="UP001194468">
    <property type="component" value="Unassembled WGS sequence"/>
</dbReference>
<comment type="caution">
    <text evidence="2">The sequence shown here is derived from an EMBL/GenBank/DDBJ whole genome shotgun (WGS) entry which is preliminary data.</text>
</comment>
<organism evidence="2 3">
    <name type="scientific">Boletus edulis BED1</name>
    <dbReference type="NCBI Taxonomy" id="1328754"/>
    <lineage>
        <taxon>Eukaryota</taxon>
        <taxon>Fungi</taxon>
        <taxon>Dikarya</taxon>
        <taxon>Basidiomycota</taxon>
        <taxon>Agaricomycotina</taxon>
        <taxon>Agaricomycetes</taxon>
        <taxon>Agaricomycetidae</taxon>
        <taxon>Boletales</taxon>
        <taxon>Boletineae</taxon>
        <taxon>Boletaceae</taxon>
        <taxon>Boletoideae</taxon>
        <taxon>Boletus</taxon>
    </lineage>
</organism>